<keyword evidence="16" id="KW-1185">Reference proteome</keyword>
<organism evidence="13 15">
    <name type="scientific">Saliniramus fredricksonii</name>
    <dbReference type="NCBI Taxonomy" id="1653334"/>
    <lineage>
        <taxon>Bacteria</taxon>
        <taxon>Pseudomonadati</taxon>
        <taxon>Pseudomonadota</taxon>
        <taxon>Alphaproteobacteria</taxon>
        <taxon>Hyphomicrobiales</taxon>
        <taxon>Salinarimonadaceae</taxon>
        <taxon>Saliniramus</taxon>
    </lineage>
</organism>
<keyword evidence="12" id="KW-0813">Transport</keyword>
<keyword evidence="2 12" id="KW-1003">Cell membrane</keyword>
<feature type="binding site" evidence="12">
    <location>
        <position position="87"/>
    </location>
    <ligand>
        <name>Na(+)</name>
        <dbReference type="ChEBI" id="CHEBI:29101"/>
        <note>structural</note>
    </ligand>
</feature>
<dbReference type="Proteomes" id="UP000182800">
    <property type="component" value="Unassembled WGS sequence"/>
</dbReference>
<keyword evidence="4 12" id="KW-0812">Transmembrane</keyword>
<feature type="binding site" evidence="12">
    <location>
        <position position="84"/>
    </location>
    <ligand>
        <name>Na(+)</name>
        <dbReference type="ChEBI" id="CHEBI:29101"/>
        <note>structural</note>
    </ligand>
</feature>
<evidence type="ECO:0000313" key="15">
    <source>
        <dbReference type="Proteomes" id="UP000050497"/>
    </source>
</evidence>
<evidence type="ECO:0000256" key="5">
    <source>
        <dbReference type="ARBA" id="ARBA00022989"/>
    </source>
</evidence>
<feature type="transmembrane region" description="Helical" evidence="12">
    <location>
        <begin position="42"/>
        <end position="62"/>
    </location>
</feature>
<dbReference type="EMBL" id="FMBM01000002">
    <property type="protein sequence ID" value="SCC81457.1"/>
    <property type="molecule type" value="Genomic_DNA"/>
</dbReference>
<keyword evidence="12" id="KW-0479">Metal-binding</keyword>
<dbReference type="PANTHER" id="PTHR28259:SF1">
    <property type="entry name" value="FLUORIDE EXPORT PROTEIN 1-RELATED"/>
    <property type="match status" value="1"/>
</dbReference>
<reference evidence="13 15" key="1">
    <citation type="submission" date="2015-09" db="EMBL/GenBank/DDBJ databases">
        <title>Identification and resolution of microdiversity through metagenomic sequencing of parallel consortia.</title>
        <authorList>
            <person name="Nelson W.C."/>
            <person name="Romine M.F."/>
            <person name="Lindemann S.R."/>
        </authorList>
    </citation>
    <scope>NUCLEOTIDE SEQUENCE [LARGE SCALE GENOMIC DNA]</scope>
    <source>
        <strain evidence="13">HL-109</strain>
    </source>
</reference>
<evidence type="ECO:0000313" key="13">
    <source>
        <dbReference type="EMBL" id="KPQ12049.1"/>
    </source>
</evidence>
<keyword evidence="8 12" id="KW-0472">Membrane</keyword>
<evidence type="ECO:0000256" key="8">
    <source>
        <dbReference type="ARBA" id="ARBA00023136"/>
    </source>
</evidence>
<dbReference type="Proteomes" id="UP000050497">
    <property type="component" value="Unassembled WGS sequence"/>
</dbReference>
<evidence type="ECO:0000256" key="4">
    <source>
        <dbReference type="ARBA" id="ARBA00022692"/>
    </source>
</evidence>
<dbReference type="GO" id="GO:0140114">
    <property type="term" value="P:cellular detoxification of fluoride"/>
    <property type="evidence" value="ECO:0007669"/>
    <property type="project" value="UniProtKB-UniRule"/>
</dbReference>
<comment type="similarity">
    <text evidence="10 12">Belongs to the fluoride channel Fluc/FEX (TC 1.A.43) family.</text>
</comment>
<dbReference type="GO" id="GO:0005886">
    <property type="term" value="C:plasma membrane"/>
    <property type="evidence" value="ECO:0007669"/>
    <property type="project" value="UniProtKB-SubCell"/>
</dbReference>
<keyword evidence="5 12" id="KW-1133">Transmembrane helix</keyword>
<evidence type="ECO:0000256" key="7">
    <source>
        <dbReference type="ARBA" id="ARBA00023065"/>
    </source>
</evidence>
<feature type="transmembrane region" description="Helical" evidence="12">
    <location>
        <begin position="74"/>
        <end position="100"/>
    </location>
</feature>
<evidence type="ECO:0000313" key="16">
    <source>
        <dbReference type="Proteomes" id="UP000182800"/>
    </source>
</evidence>
<evidence type="ECO:0000256" key="1">
    <source>
        <dbReference type="ARBA" id="ARBA00004651"/>
    </source>
</evidence>
<dbReference type="AlphaFoldDB" id="A0A0P8BR94"/>
<evidence type="ECO:0000256" key="3">
    <source>
        <dbReference type="ARBA" id="ARBA00022519"/>
    </source>
</evidence>
<keyword evidence="7 12" id="KW-0406">Ion transport</keyword>
<keyword evidence="3" id="KW-0997">Cell inner membrane</keyword>
<gene>
    <name evidence="13" type="primary">crcB-2</name>
    <name evidence="12" type="synonym">crcB</name>
    <name evidence="12" type="synonym">fluC</name>
    <name evidence="14" type="ORF">GA0071312_2399</name>
    <name evidence="13" type="ORF">HLUCCO17_04415</name>
</gene>
<dbReference type="GO" id="GO:0062054">
    <property type="term" value="F:fluoride channel activity"/>
    <property type="evidence" value="ECO:0007669"/>
    <property type="project" value="UniProtKB-UniRule"/>
</dbReference>
<dbReference type="Pfam" id="PF02537">
    <property type="entry name" value="CRCB"/>
    <property type="match status" value="1"/>
</dbReference>
<comment type="function">
    <text evidence="12">Fluoride-specific ion channel. Important for reducing fluoride concentration in the cell, thus reducing its toxicity.</text>
</comment>
<comment type="activity regulation">
    <text evidence="12">Na(+) is not transported, but it plays an essential structural role and its presence is essential for fluoride channel function.</text>
</comment>
<dbReference type="InterPro" id="IPR003691">
    <property type="entry name" value="FluC"/>
</dbReference>
<sequence>MGKALTTLALVALGGALGSVARVLVAQAVATRLGDSFPWGTLVVNVSGALLIGALLPLLAEIQAVVVSGSGSPAVALLIVGLVGSYTTVSSFSLQTIALLEEGSWRAAVANLLASVALCLGAVFVASRAVAALMGVV</sequence>
<dbReference type="HAMAP" id="MF_00454">
    <property type="entry name" value="FluC"/>
    <property type="match status" value="1"/>
</dbReference>
<keyword evidence="6 12" id="KW-0915">Sodium</keyword>
<reference evidence="14 16" key="2">
    <citation type="submission" date="2016-08" db="EMBL/GenBank/DDBJ databases">
        <authorList>
            <person name="Varghese N."/>
            <person name="Submissions Spin"/>
        </authorList>
    </citation>
    <scope>NUCLEOTIDE SEQUENCE [LARGE SCALE GENOMIC DNA]</scope>
    <source>
        <strain evidence="14 16">HL-109</strain>
    </source>
</reference>
<evidence type="ECO:0000256" key="11">
    <source>
        <dbReference type="ARBA" id="ARBA00035585"/>
    </source>
</evidence>
<protein>
    <recommendedName>
        <fullName evidence="12">Fluoride-specific ion channel FluC</fullName>
    </recommendedName>
</protein>
<proteinExistence type="inferred from homology"/>
<comment type="catalytic activity">
    <reaction evidence="11">
        <text>fluoride(in) = fluoride(out)</text>
        <dbReference type="Rhea" id="RHEA:76159"/>
        <dbReference type="ChEBI" id="CHEBI:17051"/>
    </reaction>
    <physiologicalReaction direction="left-to-right" evidence="11">
        <dbReference type="Rhea" id="RHEA:76160"/>
    </physiologicalReaction>
</comment>
<evidence type="ECO:0000256" key="9">
    <source>
        <dbReference type="ARBA" id="ARBA00023303"/>
    </source>
</evidence>
<dbReference type="RefSeq" id="WP_074445155.1">
    <property type="nucleotide sequence ID" value="NZ_FMBM01000002.1"/>
</dbReference>
<dbReference type="PANTHER" id="PTHR28259">
    <property type="entry name" value="FLUORIDE EXPORT PROTEIN 1-RELATED"/>
    <property type="match status" value="1"/>
</dbReference>
<dbReference type="PATRIC" id="fig|1653334.4.peg.1575"/>
<feature type="transmembrane region" description="Helical" evidence="12">
    <location>
        <begin position="112"/>
        <end position="136"/>
    </location>
</feature>
<evidence type="ECO:0000256" key="6">
    <source>
        <dbReference type="ARBA" id="ARBA00023053"/>
    </source>
</evidence>
<keyword evidence="9 12" id="KW-0407">Ion channel</keyword>
<evidence type="ECO:0000256" key="12">
    <source>
        <dbReference type="HAMAP-Rule" id="MF_00454"/>
    </source>
</evidence>
<evidence type="ECO:0000313" key="14">
    <source>
        <dbReference type="EMBL" id="SCC81457.1"/>
    </source>
</evidence>
<dbReference type="EMBL" id="LJSX01000004">
    <property type="protein sequence ID" value="KPQ12049.1"/>
    <property type="molecule type" value="Genomic_DNA"/>
</dbReference>
<accession>A0A0P8BR94</accession>
<dbReference type="STRING" id="1653334.GA0071312_2399"/>
<name>A0A0P8BR94_9HYPH</name>
<comment type="subcellular location">
    <subcellularLocation>
        <location evidence="1 12">Cell membrane</location>
        <topology evidence="1 12">Multi-pass membrane protein</topology>
    </subcellularLocation>
</comment>
<dbReference type="GO" id="GO:0046872">
    <property type="term" value="F:metal ion binding"/>
    <property type="evidence" value="ECO:0007669"/>
    <property type="project" value="UniProtKB-KW"/>
</dbReference>
<evidence type="ECO:0000256" key="2">
    <source>
        <dbReference type="ARBA" id="ARBA00022475"/>
    </source>
</evidence>
<evidence type="ECO:0000256" key="10">
    <source>
        <dbReference type="ARBA" id="ARBA00035120"/>
    </source>
</evidence>
<comment type="caution">
    <text evidence="13">The sequence shown here is derived from an EMBL/GenBank/DDBJ whole genome shotgun (WGS) entry which is preliminary data.</text>
</comment>
<dbReference type="OrthoDB" id="9806299at2"/>